<dbReference type="PROSITE" id="PS51340">
    <property type="entry name" value="MOSC"/>
    <property type="match status" value="1"/>
</dbReference>
<dbReference type="InterPro" id="IPR011037">
    <property type="entry name" value="Pyrv_Knase-like_insert_dom_sf"/>
</dbReference>
<dbReference type="Gene3D" id="2.40.33.20">
    <property type="entry name" value="PK beta-barrel domain-like"/>
    <property type="match status" value="1"/>
</dbReference>
<dbReference type="SUPFAM" id="SSF50800">
    <property type="entry name" value="PK beta-barrel domain-like"/>
    <property type="match status" value="1"/>
</dbReference>
<sequence length="150" mass="16236">MIEAIFVAKKSKQELQRVNDVQVVFGSGITGDRYFNKAKRPGQNITFIESEAIEAYNTSRNQSISLGETRRNIITKGVDLNALVGVEFSIGNAMFRGVELCEPCRVLGQLLENASLSKTAVIKAFLTSGGLRADVIGSGIVKVGMPIKQS</sequence>
<evidence type="ECO:0000259" key="1">
    <source>
        <dbReference type="PROSITE" id="PS51340"/>
    </source>
</evidence>
<dbReference type="OrthoDB" id="1550913at2"/>
<dbReference type="STRING" id="247633.GP2143_02919"/>
<dbReference type="PANTHER" id="PTHR36930">
    <property type="entry name" value="METAL-SULFUR CLUSTER BIOSYNTHESIS PROTEINS YUAD-RELATED"/>
    <property type="match status" value="1"/>
</dbReference>
<keyword evidence="3" id="KW-1185">Reference proteome</keyword>
<dbReference type="PANTHER" id="PTHR36930:SF1">
    <property type="entry name" value="MOSC DOMAIN-CONTAINING PROTEIN"/>
    <property type="match status" value="1"/>
</dbReference>
<dbReference type="eggNOG" id="COG2258">
    <property type="taxonomic scope" value="Bacteria"/>
</dbReference>
<reference evidence="2 3" key="1">
    <citation type="journal article" date="2010" name="J. Bacteriol.">
        <title>Genome sequence of the oligotrophic marine Gammaproteobacterium HTCC2143, isolated from the Oregon Coast.</title>
        <authorList>
            <person name="Oh H.M."/>
            <person name="Kang I."/>
            <person name="Ferriera S."/>
            <person name="Giovannoni S.J."/>
            <person name="Cho J.C."/>
        </authorList>
    </citation>
    <scope>NUCLEOTIDE SEQUENCE [LARGE SCALE GENOMIC DNA]</scope>
    <source>
        <strain evidence="2 3">HTCC2143</strain>
    </source>
</reference>
<evidence type="ECO:0000313" key="2">
    <source>
        <dbReference type="EMBL" id="EAW30841.1"/>
    </source>
</evidence>
<dbReference type="GO" id="GO:0003824">
    <property type="term" value="F:catalytic activity"/>
    <property type="evidence" value="ECO:0007669"/>
    <property type="project" value="InterPro"/>
</dbReference>
<dbReference type="InterPro" id="IPR005302">
    <property type="entry name" value="MoCF_Sase_C"/>
</dbReference>
<dbReference type="AlphaFoldDB" id="A0YEK5"/>
<dbReference type="GO" id="GO:0030170">
    <property type="term" value="F:pyridoxal phosphate binding"/>
    <property type="evidence" value="ECO:0007669"/>
    <property type="project" value="InterPro"/>
</dbReference>
<protein>
    <submittedName>
        <fullName evidence="2">MOSC</fullName>
    </submittedName>
</protein>
<dbReference type="InterPro" id="IPR052716">
    <property type="entry name" value="MOSC_domain"/>
</dbReference>
<dbReference type="Proteomes" id="UP000004931">
    <property type="component" value="Unassembled WGS sequence"/>
</dbReference>
<feature type="domain" description="MOSC" evidence="1">
    <location>
        <begin position="13"/>
        <end position="150"/>
    </location>
</feature>
<dbReference type="EMBL" id="AAVT01000006">
    <property type="protein sequence ID" value="EAW30841.1"/>
    <property type="molecule type" value="Genomic_DNA"/>
</dbReference>
<name>A0YEK5_9GAMM</name>
<organism evidence="2 3">
    <name type="scientific">marine gamma proteobacterium HTCC2143</name>
    <dbReference type="NCBI Taxonomy" id="247633"/>
    <lineage>
        <taxon>Bacteria</taxon>
        <taxon>Pseudomonadati</taxon>
        <taxon>Pseudomonadota</taxon>
        <taxon>Gammaproteobacteria</taxon>
        <taxon>Cellvibrionales</taxon>
        <taxon>Spongiibacteraceae</taxon>
        <taxon>BD1-7 clade</taxon>
    </lineage>
</organism>
<gene>
    <name evidence="2" type="ORF">GP2143_02919</name>
</gene>
<evidence type="ECO:0000313" key="3">
    <source>
        <dbReference type="Proteomes" id="UP000004931"/>
    </source>
</evidence>
<accession>A0YEK5</accession>
<proteinExistence type="predicted"/>
<dbReference type="Pfam" id="PF03473">
    <property type="entry name" value="MOSC"/>
    <property type="match status" value="1"/>
</dbReference>
<comment type="caution">
    <text evidence="2">The sequence shown here is derived from an EMBL/GenBank/DDBJ whole genome shotgun (WGS) entry which is preliminary data.</text>
</comment>
<dbReference type="GO" id="GO:0030151">
    <property type="term" value="F:molybdenum ion binding"/>
    <property type="evidence" value="ECO:0007669"/>
    <property type="project" value="InterPro"/>
</dbReference>